<dbReference type="EMBL" id="JAAIUW010000009">
    <property type="protein sequence ID" value="KAF7815859.1"/>
    <property type="molecule type" value="Genomic_DNA"/>
</dbReference>
<protein>
    <submittedName>
        <fullName evidence="4">TMV resistance protein N-like</fullName>
    </submittedName>
</protein>
<accession>A0A834T553</accession>
<evidence type="ECO:0000256" key="2">
    <source>
        <dbReference type="ARBA" id="ARBA00022737"/>
    </source>
</evidence>
<dbReference type="PANTHER" id="PTHR11017:SF527">
    <property type="entry name" value="TMV RESISTANCE PROTEIN N-LIKE"/>
    <property type="match status" value="1"/>
</dbReference>
<dbReference type="SUPFAM" id="SSF52058">
    <property type="entry name" value="L domain-like"/>
    <property type="match status" value="1"/>
</dbReference>
<name>A0A834T553_9FABA</name>
<feature type="region of interest" description="Disordered" evidence="3">
    <location>
        <begin position="31"/>
        <end position="53"/>
    </location>
</feature>
<comment type="caution">
    <text evidence="4">The sequence shown here is derived from an EMBL/GenBank/DDBJ whole genome shotgun (WGS) entry which is preliminary data.</text>
</comment>
<dbReference type="InterPro" id="IPR001611">
    <property type="entry name" value="Leu-rich_rpt"/>
</dbReference>
<dbReference type="Proteomes" id="UP000634136">
    <property type="component" value="Unassembled WGS sequence"/>
</dbReference>
<sequence length="682" mass="78159">MEDGAEQESWKEDKKTKAKLMELDLGFCEELDLPLPPPVPPPSPPAEDIKPKGRGMRPEIIAEREHIQRRAKMSSCPNSTNNPPIPFMVEYFWQRSKEYLYMHDLLQEMGRNIVTQECSDDTSRQSRMWSQEQIDVVLKGNKGTRKVQGIYLNSQWQYKTEWHRDCFSSLQNVILLCLSNAHISHRLNSLPTALKVFIWERCPLEALPHNIDQLYELVDLRLRHSRIKLLWNGAPYLDKLKFIDLSHSEDLIEMPNVERIQNLESLLLEGCISLVRVHESLGQLKKLVKLNMKDCKNLVFLPTKLEMNSLEELILSGCSKLEKLPEFGEDMKSLSICDLSETKVKEIPSSIVKLTNIKELSLRGSKGLVSNSWGLSRLFWFMRRPISMGLRLPSFSGLSSLKKLDLSDCNLWDGSIPDDLSGLSSLMDLDLSGNNFSSLPAGCISNLTNLEYFYLSNCLRLQSMPHLPPNLLKVDATNCPSMETSLDLQNLFASLVAKHRHLLLYEDIVLQIPGDEIPSWFEQRECYINHFRSAVLITMNIPYVRDTREWSGIAVCLLLKNMISPPGRSHQIFWSFKDSEDDIHNDCRFGCWVKNSSVESKLYTAFFPFNSLNCWRHLSGGRSHLKLLIATFLPGRSTRWESAKGNMKIMDCGWRLICKKDFEAYGASNASSSLQITELHND</sequence>
<feature type="compositionally biased region" description="Pro residues" evidence="3">
    <location>
        <begin position="34"/>
        <end position="45"/>
    </location>
</feature>
<keyword evidence="5" id="KW-1185">Reference proteome</keyword>
<proteinExistence type="predicted"/>
<organism evidence="4 5">
    <name type="scientific">Senna tora</name>
    <dbReference type="NCBI Taxonomy" id="362788"/>
    <lineage>
        <taxon>Eukaryota</taxon>
        <taxon>Viridiplantae</taxon>
        <taxon>Streptophyta</taxon>
        <taxon>Embryophyta</taxon>
        <taxon>Tracheophyta</taxon>
        <taxon>Spermatophyta</taxon>
        <taxon>Magnoliopsida</taxon>
        <taxon>eudicotyledons</taxon>
        <taxon>Gunneridae</taxon>
        <taxon>Pentapetalae</taxon>
        <taxon>rosids</taxon>
        <taxon>fabids</taxon>
        <taxon>Fabales</taxon>
        <taxon>Fabaceae</taxon>
        <taxon>Caesalpinioideae</taxon>
        <taxon>Cassia clade</taxon>
        <taxon>Senna</taxon>
    </lineage>
</organism>
<dbReference type="SMART" id="SM00369">
    <property type="entry name" value="LRR_TYP"/>
    <property type="match status" value="3"/>
</dbReference>
<dbReference type="InterPro" id="IPR003591">
    <property type="entry name" value="Leu-rich_rpt_typical-subtyp"/>
</dbReference>
<reference evidence="4" key="1">
    <citation type="submission" date="2020-09" db="EMBL/GenBank/DDBJ databases">
        <title>Genome-Enabled Discovery of Anthraquinone Biosynthesis in Senna tora.</title>
        <authorList>
            <person name="Kang S.-H."/>
            <person name="Pandey R.P."/>
            <person name="Lee C.-M."/>
            <person name="Sim J.-S."/>
            <person name="Jeong J.-T."/>
            <person name="Choi B.-S."/>
            <person name="Jung M."/>
            <person name="Ginzburg D."/>
            <person name="Zhao K."/>
            <person name="Won S.Y."/>
            <person name="Oh T.-J."/>
            <person name="Yu Y."/>
            <person name="Kim N.-H."/>
            <person name="Lee O.R."/>
            <person name="Lee T.-H."/>
            <person name="Bashyal P."/>
            <person name="Kim T.-S."/>
            <person name="Lee W.-H."/>
            <person name="Kawkins C."/>
            <person name="Kim C.-K."/>
            <person name="Kim J.S."/>
            <person name="Ahn B.O."/>
            <person name="Rhee S.Y."/>
            <person name="Sohng J.K."/>
        </authorList>
    </citation>
    <scope>NUCLEOTIDE SEQUENCE</scope>
    <source>
        <tissue evidence="4">Leaf</tissue>
    </source>
</reference>
<gene>
    <name evidence="4" type="ORF">G2W53_029828</name>
</gene>
<dbReference type="GO" id="GO:0006952">
    <property type="term" value="P:defense response"/>
    <property type="evidence" value="ECO:0007669"/>
    <property type="project" value="InterPro"/>
</dbReference>
<evidence type="ECO:0000256" key="1">
    <source>
        <dbReference type="ARBA" id="ARBA00022614"/>
    </source>
</evidence>
<dbReference type="InterPro" id="IPR044974">
    <property type="entry name" value="Disease_R_plants"/>
</dbReference>
<dbReference type="AlphaFoldDB" id="A0A834T553"/>
<evidence type="ECO:0000313" key="4">
    <source>
        <dbReference type="EMBL" id="KAF7815859.1"/>
    </source>
</evidence>
<keyword evidence="1" id="KW-0433">Leucine-rich repeat</keyword>
<evidence type="ECO:0000313" key="5">
    <source>
        <dbReference type="Proteomes" id="UP000634136"/>
    </source>
</evidence>
<dbReference type="PANTHER" id="PTHR11017">
    <property type="entry name" value="LEUCINE-RICH REPEAT-CONTAINING PROTEIN"/>
    <property type="match status" value="1"/>
</dbReference>
<keyword evidence="2" id="KW-0677">Repeat</keyword>
<evidence type="ECO:0000256" key="3">
    <source>
        <dbReference type="SAM" id="MobiDB-lite"/>
    </source>
</evidence>
<dbReference type="OrthoDB" id="1436413at2759"/>
<dbReference type="InterPro" id="IPR032675">
    <property type="entry name" value="LRR_dom_sf"/>
</dbReference>
<dbReference type="Pfam" id="PF13855">
    <property type="entry name" value="LRR_8"/>
    <property type="match status" value="1"/>
</dbReference>
<dbReference type="Gene3D" id="3.80.10.10">
    <property type="entry name" value="Ribonuclease Inhibitor"/>
    <property type="match status" value="2"/>
</dbReference>